<protein>
    <recommendedName>
        <fullName evidence="2">Amidase domain-containing protein</fullName>
    </recommendedName>
</protein>
<reference evidence="4" key="1">
    <citation type="submission" date="2016-09" db="EMBL/GenBank/DDBJ databases">
        <authorList>
            <person name="Greninger A.L."/>
            <person name="Jerome K.R."/>
            <person name="Mcnair B."/>
            <person name="Wallis C."/>
            <person name="Fang F."/>
        </authorList>
    </citation>
    <scope>NUCLEOTIDE SEQUENCE [LARGE SCALE GENOMIC DNA]</scope>
    <source>
        <strain evidence="4">M6</strain>
    </source>
</reference>
<dbReference type="GO" id="GO:0003824">
    <property type="term" value="F:catalytic activity"/>
    <property type="evidence" value="ECO:0007669"/>
    <property type="project" value="InterPro"/>
</dbReference>
<dbReference type="Pfam" id="PF01425">
    <property type="entry name" value="Amidase"/>
    <property type="match status" value="1"/>
</dbReference>
<evidence type="ECO:0000313" key="3">
    <source>
        <dbReference type="EMBL" id="ODQ92083.1"/>
    </source>
</evidence>
<comment type="caution">
    <text evidence="3">The sequence shown here is derived from an EMBL/GenBank/DDBJ whole genome shotgun (WGS) entry which is preliminary data.</text>
</comment>
<sequence length="444" mass="46893">MAADLADGRVSARELLQRSLIAASRPAARAALITTTTERAAHDADASDTRRQNGSPTGVLDGVPLVIKDVFDVAGTVTTGGSRRFSRRPPAAADSEIVRRARAAGLVVVGKANTSELAFSGLGINETFGTPANPNDAALVPGGSSSGSAVAVATGVAPLAIGTDTSGSVRVPAAFCGCVGFRASRRRYGRPDHLPLSPALDRVGILARTVDDVVMLDGLLAPGRRRPGREFRAVVPRGEWVVEATAGVRELFDAAVDALSAAGVRIDCVTVPSLRDAQRLTDIHGTIVGADAYRRYRRLASSPDIEDATRRRLLANRDVDRSVARVRAQMPALRRRLRRDLDGALLLCPTVRHEPHRVDELRASPSRYDAANASTLRTTMVLSVLGTCGISVPLRRGDGSSTVGLLLSLPEGEDEQLLAAARQVERVVTPAFHESVAGRTQSPA</sequence>
<dbReference type="InterPro" id="IPR023631">
    <property type="entry name" value="Amidase_dom"/>
</dbReference>
<accession>A0A1E3RQB5</accession>
<dbReference type="STRING" id="1776.BHQ18_02750"/>
<evidence type="ECO:0000313" key="4">
    <source>
        <dbReference type="Proteomes" id="UP000094053"/>
    </source>
</evidence>
<dbReference type="PANTHER" id="PTHR11895">
    <property type="entry name" value="TRANSAMIDASE"/>
    <property type="match status" value="1"/>
</dbReference>
<name>A0A1E3RQB5_MYCFV</name>
<dbReference type="Gene3D" id="3.90.1300.10">
    <property type="entry name" value="Amidase signature (AS) domain"/>
    <property type="match status" value="1"/>
</dbReference>
<evidence type="ECO:0000259" key="2">
    <source>
        <dbReference type="Pfam" id="PF01425"/>
    </source>
</evidence>
<dbReference type="AlphaFoldDB" id="A0A1E3RQB5"/>
<feature type="compositionally biased region" description="Basic and acidic residues" evidence="1">
    <location>
        <begin position="39"/>
        <end position="51"/>
    </location>
</feature>
<gene>
    <name evidence="3" type="ORF">BHQ18_02750</name>
</gene>
<dbReference type="InterPro" id="IPR000120">
    <property type="entry name" value="Amidase"/>
</dbReference>
<dbReference type="InterPro" id="IPR036928">
    <property type="entry name" value="AS_sf"/>
</dbReference>
<dbReference type="PANTHER" id="PTHR11895:SF176">
    <property type="entry name" value="AMIDASE AMID-RELATED"/>
    <property type="match status" value="1"/>
</dbReference>
<keyword evidence="4" id="KW-1185">Reference proteome</keyword>
<evidence type="ECO:0000256" key="1">
    <source>
        <dbReference type="SAM" id="MobiDB-lite"/>
    </source>
</evidence>
<organism evidence="3 4">
    <name type="scientific">Mycolicibacterium flavescens</name>
    <name type="common">Mycobacterium flavescens</name>
    <dbReference type="NCBI Taxonomy" id="1776"/>
    <lineage>
        <taxon>Bacteria</taxon>
        <taxon>Bacillati</taxon>
        <taxon>Actinomycetota</taxon>
        <taxon>Actinomycetes</taxon>
        <taxon>Mycobacteriales</taxon>
        <taxon>Mycobacteriaceae</taxon>
        <taxon>Mycolicibacterium</taxon>
    </lineage>
</organism>
<dbReference type="EMBL" id="MIHA01000002">
    <property type="protein sequence ID" value="ODQ92083.1"/>
    <property type="molecule type" value="Genomic_DNA"/>
</dbReference>
<dbReference type="SUPFAM" id="SSF75304">
    <property type="entry name" value="Amidase signature (AS) enzymes"/>
    <property type="match status" value="1"/>
</dbReference>
<feature type="region of interest" description="Disordered" evidence="1">
    <location>
        <begin position="36"/>
        <end position="59"/>
    </location>
</feature>
<feature type="domain" description="Amidase" evidence="2">
    <location>
        <begin position="30"/>
        <end position="418"/>
    </location>
</feature>
<dbReference type="Proteomes" id="UP000094053">
    <property type="component" value="Unassembled WGS sequence"/>
</dbReference>
<proteinExistence type="predicted"/>